<protein>
    <submittedName>
        <fullName evidence="2">Uncharacterized protein</fullName>
    </submittedName>
</protein>
<evidence type="ECO:0000313" key="2">
    <source>
        <dbReference type="EMBL" id="TNN85941.1"/>
    </source>
</evidence>
<reference evidence="2 3" key="1">
    <citation type="submission" date="2019-03" db="EMBL/GenBank/DDBJ databases">
        <title>First draft genome of Liparis tanakae, snailfish: a comprehensive survey of snailfish specific genes.</title>
        <authorList>
            <person name="Kim W."/>
            <person name="Song I."/>
            <person name="Jeong J.-H."/>
            <person name="Kim D."/>
            <person name="Kim S."/>
            <person name="Ryu S."/>
            <person name="Song J.Y."/>
            <person name="Lee S.K."/>
        </authorList>
    </citation>
    <scope>NUCLEOTIDE SEQUENCE [LARGE SCALE GENOMIC DNA]</scope>
    <source>
        <tissue evidence="2">Muscle</tissue>
    </source>
</reference>
<dbReference type="Proteomes" id="UP000314294">
    <property type="component" value="Unassembled WGS sequence"/>
</dbReference>
<dbReference type="EMBL" id="SRLO01000018">
    <property type="protein sequence ID" value="TNN85941.1"/>
    <property type="molecule type" value="Genomic_DNA"/>
</dbReference>
<gene>
    <name evidence="2" type="ORF">EYF80_003785</name>
</gene>
<organism evidence="2 3">
    <name type="scientific">Liparis tanakae</name>
    <name type="common">Tanaka's snailfish</name>
    <dbReference type="NCBI Taxonomy" id="230148"/>
    <lineage>
        <taxon>Eukaryota</taxon>
        <taxon>Metazoa</taxon>
        <taxon>Chordata</taxon>
        <taxon>Craniata</taxon>
        <taxon>Vertebrata</taxon>
        <taxon>Euteleostomi</taxon>
        <taxon>Actinopterygii</taxon>
        <taxon>Neopterygii</taxon>
        <taxon>Teleostei</taxon>
        <taxon>Neoteleostei</taxon>
        <taxon>Acanthomorphata</taxon>
        <taxon>Eupercaria</taxon>
        <taxon>Perciformes</taxon>
        <taxon>Cottioidei</taxon>
        <taxon>Cottales</taxon>
        <taxon>Liparidae</taxon>
        <taxon>Liparis</taxon>
    </lineage>
</organism>
<comment type="caution">
    <text evidence="2">The sequence shown here is derived from an EMBL/GenBank/DDBJ whole genome shotgun (WGS) entry which is preliminary data.</text>
</comment>
<keyword evidence="3" id="KW-1185">Reference proteome</keyword>
<proteinExistence type="predicted"/>
<evidence type="ECO:0000256" key="1">
    <source>
        <dbReference type="SAM" id="MobiDB-lite"/>
    </source>
</evidence>
<name>A0A4Z2J7L5_9TELE</name>
<feature type="region of interest" description="Disordered" evidence="1">
    <location>
        <begin position="1"/>
        <end position="30"/>
    </location>
</feature>
<evidence type="ECO:0000313" key="3">
    <source>
        <dbReference type="Proteomes" id="UP000314294"/>
    </source>
</evidence>
<dbReference type="AlphaFoldDB" id="A0A4Z2J7L5"/>
<accession>A0A4Z2J7L5</accession>
<sequence>MGNSLPLRGGSVDRHAIPIKPRPLGMKSDKLNQEQRNLSLLPDAVKTRTVEINDPMPFTRQTLGRCPLSCCPFGHRAARRERSGVQRLRKGRVTVIRRGMEERYLFTASPVPV</sequence>